<dbReference type="Pfam" id="PF05699">
    <property type="entry name" value="Dimer_Tnp_hAT"/>
    <property type="match status" value="1"/>
</dbReference>
<evidence type="ECO:0000313" key="2">
    <source>
        <dbReference type="EMBL" id="CAF4912380.1"/>
    </source>
</evidence>
<dbReference type="GO" id="GO:0046983">
    <property type="term" value="F:protein dimerization activity"/>
    <property type="evidence" value="ECO:0007669"/>
    <property type="project" value="InterPro"/>
</dbReference>
<dbReference type="SUPFAM" id="SSF53098">
    <property type="entry name" value="Ribonuclease H-like"/>
    <property type="match status" value="1"/>
</dbReference>
<gene>
    <name evidence="2" type="ORF">BYL167_LOCUS52640</name>
</gene>
<dbReference type="InterPro" id="IPR008906">
    <property type="entry name" value="HATC_C_dom"/>
</dbReference>
<feature type="non-terminal residue" evidence="2">
    <location>
        <position position="1"/>
    </location>
</feature>
<dbReference type="InterPro" id="IPR012337">
    <property type="entry name" value="RNaseH-like_sf"/>
</dbReference>
<dbReference type="AlphaFoldDB" id="A0A8S3CGN2"/>
<sequence length="374" mass="42046">MYGVTSQSAEHITNIILDILIRCNLDIKYCRGQGYDGAAAMAGHVSGVSTRITSLCKKAFYIHCNAHSLDLALQDLTRTSSSVSIALNMTNDIVNFMRESPKRLNLLDTLSGLDSYTKLKPLCPTRWTVRSSSLNVLLINYALVKNALTEINLEGGRVAPKANGHLIFSATEEVSCALQRVENNPQDILCAVQTLTRYLMRIKTNEYFTIFYEGVRGEAKLLTNEPSLPLEQFILSTANGTQDCDDAINIIDIDEFLTDDINVDRLNLELMMLPDYFSSINKEKKLGLKKITKISTVCELLNAQQLGKTMFYEYCKLITLYLTVPVTTATAERSFSVLNRIKTYLRCTMSQQRLNHVIIPHIHKDKLDLLDLNS</sequence>
<accession>A0A8S3CGN2</accession>
<dbReference type="Proteomes" id="UP000681967">
    <property type="component" value="Unassembled WGS sequence"/>
</dbReference>
<evidence type="ECO:0000313" key="3">
    <source>
        <dbReference type="Proteomes" id="UP000681967"/>
    </source>
</evidence>
<dbReference type="PANTHER" id="PTHR45749:SF21">
    <property type="entry name" value="DUF4371 DOMAIN-CONTAINING PROTEIN"/>
    <property type="match status" value="1"/>
</dbReference>
<reference evidence="2" key="1">
    <citation type="submission" date="2021-02" db="EMBL/GenBank/DDBJ databases">
        <authorList>
            <person name="Nowell W R."/>
        </authorList>
    </citation>
    <scope>NUCLEOTIDE SEQUENCE</scope>
</reference>
<proteinExistence type="predicted"/>
<evidence type="ECO:0000259" key="1">
    <source>
        <dbReference type="Pfam" id="PF05699"/>
    </source>
</evidence>
<comment type="caution">
    <text evidence="2">The sequence shown here is derived from an EMBL/GenBank/DDBJ whole genome shotgun (WGS) entry which is preliminary data.</text>
</comment>
<dbReference type="EMBL" id="CAJOBH010171414">
    <property type="protein sequence ID" value="CAF4912380.1"/>
    <property type="molecule type" value="Genomic_DNA"/>
</dbReference>
<feature type="domain" description="HAT C-terminal dimerisation" evidence="1">
    <location>
        <begin position="314"/>
        <end position="355"/>
    </location>
</feature>
<organism evidence="2 3">
    <name type="scientific">Rotaria magnacalcarata</name>
    <dbReference type="NCBI Taxonomy" id="392030"/>
    <lineage>
        <taxon>Eukaryota</taxon>
        <taxon>Metazoa</taxon>
        <taxon>Spiralia</taxon>
        <taxon>Gnathifera</taxon>
        <taxon>Rotifera</taxon>
        <taxon>Eurotatoria</taxon>
        <taxon>Bdelloidea</taxon>
        <taxon>Philodinida</taxon>
        <taxon>Philodinidae</taxon>
        <taxon>Rotaria</taxon>
    </lineage>
</organism>
<name>A0A8S3CGN2_9BILA</name>
<protein>
    <recommendedName>
        <fullName evidence="1">HAT C-terminal dimerisation domain-containing protein</fullName>
    </recommendedName>
</protein>
<dbReference type="PANTHER" id="PTHR45749">
    <property type="match status" value="1"/>
</dbReference>